<dbReference type="EC" id="1.7.3.3" evidence="5"/>
<evidence type="ECO:0000313" key="6">
    <source>
        <dbReference type="EMBL" id="MDH2390607.1"/>
    </source>
</evidence>
<evidence type="ECO:0000256" key="4">
    <source>
        <dbReference type="ARBA" id="ARBA00023002"/>
    </source>
</evidence>
<sequence>MTGRVKDHSYGRSGIRIFAAVTDGPGRELTREISATVRLSGGLGAVFESGDNSDLLPTSSMDVAVSTLFQEFMDASLEAFAEALVRHFASSCPASLCCEVNLAENRWGQLTVGSKALPHLFGTSPSAALVAHARSNGAGNPVVWGGRRGLEFCKTTGTSFGGFLRDRFTEAMESPDRLVRGQLEVLWEYGDVAGSTYEKTGDQVFECVTEALAASSANSVQNLLYKTGEAVLDDCPAIGSVRLAYRSPDVTVTDPTRFGSTPRGRVLSVSPSPAHDLAVLVQREG</sequence>
<reference evidence="6 7" key="1">
    <citation type="submission" date="2023-04" db="EMBL/GenBank/DDBJ databases">
        <title>Streptomyces chengmaiensis sp. nov. isolated from the stem of mangrove plant in Hainan.</title>
        <authorList>
            <person name="Huang X."/>
            <person name="Zhou S."/>
            <person name="Chu X."/>
            <person name="Xie Y."/>
            <person name="Lin Y."/>
        </authorList>
    </citation>
    <scope>NUCLEOTIDE SEQUENCE [LARGE SCALE GENOMIC DNA]</scope>
    <source>
        <strain evidence="6 7">HNM0663</strain>
    </source>
</reference>
<dbReference type="Gene3D" id="3.10.270.10">
    <property type="entry name" value="Urate Oxidase"/>
    <property type="match status" value="1"/>
</dbReference>
<dbReference type="Pfam" id="PF01014">
    <property type="entry name" value="Uricase"/>
    <property type="match status" value="1"/>
</dbReference>
<protein>
    <recommendedName>
        <fullName evidence="5">Uricase</fullName>
        <ecNumber evidence="5">1.7.3.3</ecNumber>
    </recommendedName>
</protein>
<comment type="pathway">
    <text evidence="1">Purine metabolism; urate degradation; (S)-allantoin from urate: step 1/3.</text>
</comment>
<accession>A0ABT6HPF7</accession>
<name>A0ABT6HPF7_9ACTN</name>
<dbReference type="PANTHER" id="PTHR42874">
    <property type="entry name" value="URICASE"/>
    <property type="match status" value="1"/>
</dbReference>
<comment type="similarity">
    <text evidence="2 5">Belongs to the uricase family.</text>
</comment>
<comment type="catalytic activity">
    <reaction evidence="5">
        <text>urate + O2 + H2O = 5-hydroxyisourate + H2O2</text>
        <dbReference type="Rhea" id="RHEA:21368"/>
        <dbReference type="ChEBI" id="CHEBI:15377"/>
        <dbReference type="ChEBI" id="CHEBI:15379"/>
        <dbReference type="ChEBI" id="CHEBI:16240"/>
        <dbReference type="ChEBI" id="CHEBI:17775"/>
        <dbReference type="ChEBI" id="CHEBI:18072"/>
        <dbReference type="EC" id="1.7.3.3"/>
    </reaction>
</comment>
<proteinExistence type="inferred from homology"/>
<evidence type="ECO:0000313" key="7">
    <source>
        <dbReference type="Proteomes" id="UP001223144"/>
    </source>
</evidence>
<evidence type="ECO:0000256" key="1">
    <source>
        <dbReference type="ARBA" id="ARBA00004831"/>
    </source>
</evidence>
<evidence type="ECO:0000256" key="2">
    <source>
        <dbReference type="ARBA" id="ARBA00009760"/>
    </source>
</evidence>
<dbReference type="PANTHER" id="PTHR42874:SF1">
    <property type="entry name" value="URICASE"/>
    <property type="match status" value="1"/>
</dbReference>
<dbReference type="EMBL" id="JARWBG010000019">
    <property type="protein sequence ID" value="MDH2390607.1"/>
    <property type="molecule type" value="Genomic_DNA"/>
</dbReference>
<keyword evidence="4 5" id="KW-0560">Oxidoreductase</keyword>
<evidence type="ECO:0000256" key="3">
    <source>
        <dbReference type="ARBA" id="ARBA00022631"/>
    </source>
</evidence>
<comment type="caution">
    <text evidence="6">The sequence shown here is derived from an EMBL/GenBank/DDBJ whole genome shotgun (WGS) entry which is preliminary data.</text>
</comment>
<gene>
    <name evidence="6" type="ORF">QCN29_17775</name>
</gene>
<keyword evidence="7" id="KW-1185">Reference proteome</keyword>
<dbReference type="InterPro" id="IPR002042">
    <property type="entry name" value="Uricase"/>
</dbReference>
<evidence type="ECO:0000256" key="5">
    <source>
        <dbReference type="RuleBase" id="RU004455"/>
    </source>
</evidence>
<organism evidence="6 7">
    <name type="scientific">Streptomyces chengmaiensis</name>
    <dbReference type="NCBI Taxonomy" id="3040919"/>
    <lineage>
        <taxon>Bacteria</taxon>
        <taxon>Bacillati</taxon>
        <taxon>Actinomycetota</taxon>
        <taxon>Actinomycetes</taxon>
        <taxon>Kitasatosporales</taxon>
        <taxon>Streptomycetaceae</taxon>
        <taxon>Streptomyces</taxon>
    </lineage>
</organism>
<comment type="function">
    <text evidence="5">Catalyzes the oxidation of uric acid to 5-hydroxyisourate, which is further processed to form (S)-allantoin.</text>
</comment>
<dbReference type="Proteomes" id="UP001223144">
    <property type="component" value="Unassembled WGS sequence"/>
</dbReference>
<dbReference type="PRINTS" id="PR00093">
    <property type="entry name" value="URICASE"/>
</dbReference>
<keyword evidence="3 5" id="KW-0659">Purine metabolism</keyword>
<dbReference type="SUPFAM" id="SSF55620">
    <property type="entry name" value="Tetrahydrobiopterin biosynthesis enzymes-like"/>
    <property type="match status" value="2"/>
</dbReference>
<dbReference type="RefSeq" id="WP_279929188.1">
    <property type="nucleotide sequence ID" value="NZ_JARWBG010000019.1"/>
</dbReference>